<sequence length="427" mass="45431">MIRRRFLTPLLATFLLGTPLAPAQILLPLDSRPATSTLPADIAGLISPDVRLAPQWLLGVAKHGADEAALEAWLAAQTTPQGLPLIVSLDALAYGGLVQSRTSPISAEEALARLAVLRTKAAQKQPIYAFITLPRAPDATDRARNLAVAKVMLQWAADGTFKELHITWDDALPGSPAPQEGAALAKGAPANVLVYPGADEVLSSLVARALSPEPARVRVEYSAPDKADAVIKYEGIALSRSVALHAQATGFTLAATGESAPLTLYVYNGGDTRKAALRISALLRQGKVAVVDVNAVNQGSPALWTDLTTLRRPENLAALAAWGTPGNNLGSALAHAKLDLSGADPLKQDALLAREYTNDVIYSAQLRPQIRKALPESELGTPKASQVALALARKDFPIHFAQTYALADASFPWDRSFEWQFDLKPLP</sequence>
<dbReference type="Proteomes" id="UP001060261">
    <property type="component" value="Chromosome"/>
</dbReference>
<accession>A0ABY5YGL2</accession>
<feature type="signal peptide" evidence="1">
    <location>
        <begin position="1"/>
        <end position="23"/>
    </location>
</feature>
<keyword evidence="3" id="KW-1185">Reference proteome</keyword>
<organism evidence="2 3">
    <name type="scientific">Deinococcus rubellus</name>
    <dbReference type="NCBI Taxonomy" id="1889240"/>
    <lineage>
        <taxon>Bacteria</taxon>
        <taxon>Thermotogati</taxon>
        <taxon>Deinococcota</taxon>
        <taxon>Deinococci</taxon>
        <taxon>Deinococcales</taxon>
        <taxon>Deinococcaceae</taxon>
        <taxon>Deinococcus</taxon>
    </lineage>
</organism>
<dbReference type="EMBL" id="CP104213">
    <property type="protein sequence ID" value="UWX64244.1"/>
    <property type="molecule type" value="Genomic_DNA"/>
</dbReference>
<evidence type="ECO:0000256" key="1">
    <source>
        <dbReference type="SAM" id="SignalP"/>
    </source>
</evidence>
<evidence type="ECO:0000313" key="3">
    <source>
        <dbReference type="Proteomes" id="UP001060261"/>
    </source>
</evidence>
<keyword evidence="1" id="KW-0732">Signal</keyword>
<protein>
    <submittedName>
        <fullName evidence="2">DUF4127 family protein</fullName>
    </submittedName>
</protein>
<dbReference type="Pfam" id="PF13552">
    <property type="entry name" value="DUF4127"/>
    <property type="match status" value="1"/>
</dbReference>
<dbReference type="RefSeq" id="WP_260560519.1">
    <property type="nucleotide sequence ID" value="NZ_BAABEC010000077.1"/>
</dbReference>
<reference evidence="2" key="1">
    <citation type="submission" date="2022-09" db="EMBL/GenBank/DDBJ databases">
        <title>genome sequence of Deinococcus rubellus.</title>
        <authorList>
            <person name="Srinivasan S."/>
        </authorList>
    </citation>
    <scope>NUCLEOTIDE SEQUENCE</scope>
    <source>
        <strain evidence="2">Ant6</strain>
    </source>
</reference>
<proteinExistence type="predicted"/>
<feature type="chain" id="PRO_5047548327" evidence="1">
    <location>
        <begin position="24"/>
        <end position="427"/>
    </location>
</feature>
<evidence type="ECO:0000313" key="2">
    <source>
        <dbReference type="EMBL" id="UWX64244.1"/>
    </source>
</evidence>
<gene>
    <name evidence="2" type="ORF">N0D28_00775</name>
</gene>
<dbReference type="InterPro" id="IPR025394">
    <property type="entry name" value="DUF4127"/>
</dbReference>
<name>A0ABY5YGL2_9DEIO</name>